<dbReference type="KEGG" id="knv:Pan216_20150"/>
<gene>
    <name evidence="1" type="ORF">Pan216_20150</name>
</gene>
<evidence type="ECO:0000313" key="1">
    <source>
        <dbReference type="EMBL" id="QDU61161.1"/>
    </source>
</evidence>
<reference evidence="1 2" key="1">
    <citation type="submission" date="2019-02" db="EMBL/GenBank/DDBJ databases">
        <title>Deep-cultivation of Planctomycetes and their phenomic and genomic characterization uncovers novel biology.</title>
        <authorList>
            <person name="Wiegand S."/>
            <person name="Jogler M."/>
            <person name="Boedeker C."/>
            <person name="Pinto D."/>
            <person name="Vollmers J."/>
            <person name="Rivas-Marin E."/>
            <person name="Kohn T."/>
            <person name="Peeters S.H."/>
            <person name="Heuer A."/>
            <person name="Rast P."/>
            <person name="Oberbeckmann S."/>
            <person name="Bunk B."/>
            <person name="Jeske O."/>
            <person name="Meyerdierks A."/>
            <person name="Storesund J.E."/>
            <person name="Kallscheuer N."/>
            <person name="Luecker S."/>
            <person name="Lage O.M."/>
            <person name="Pohl T."/>
            <person name="Merkel B.J."/>
            <person name="Hornburger P."/>
            <person name="Mueller R.-W."/>
            <person name="Bruemmer F."/>
            <person name="Labrenz M."/>
            <person name="Spormann A.M."/>
            <person name="Op den Camp H."/>
            <person name="Overmann J."/>
            <person name="Amann R."/>
            <person name="Jetten M.S.M."/>
            <person name="Mascher T."/>
            <person name="Medema M.H."/>
            <person name="Devos D.P."/>
            <person name="Kaster A.-K."/>
            <person name="Ovreas L."/>
            <person name="Rohde M."/>
            <person name="Galperin M.Y."/>
            <person name="Jogler C."/>
        </authorList>
    </citation>
    <scope>NUCLEOTIDE SEQUENCE [LARGE SCALE GENOMIC DNA]</scope>
    <source>
        <strain evidence="1 2">Pan216</strain>
    </source>
</reference>
<dbReference type="AlphaFoldDB" id="A0A518B2D9"/>
<proteinExistence type="predicted"/>
<organism evidence="1 2">
    <name type="scientific">Kolteria novifilia</name>
    <dbReference type="NCBI Taxonomy" id="2527975"/>
    <lineage>
        <taxon>Bacteria</taxon>
        <taxon>Pseudomonadati</taxon>
        <taxon>Planctomycetota</taxon>
        <taxon>Planctomycetia</taxon>
        <taxon>Kolteriales</taxon>
        <taxon>Kolteriaceae</taxon>
        <taxon>Kolteria</taxon>
    </lineage>
</organism>
<sequence length="30" mass="3638">MVAKIMEKKRRRICRFVQFLDTEVGEKGRL</sequence>
<evidence type="ECO:0000313" key="2">
    <source>
        <dbReference type="Proteomes" id="UP000317093"/>
    </source>
</evidence>
<dbReference type="EMBL" id="CP036279">
    <property type="protein sequence ID" value="QDU61161.1"/>
    <property type="molecule type" value="Genomic_DNA"/>
</dbReference>
<name>A0A518B2D9_9BACT</name>
<protein>
    <submittedName>
        <fullName evidence="1">Uncharacterized protein</fullName>
    </submittedName>
</protein>
<dbReference type="Proteomes" id="UP000317093">
    <property type="component" value="Chromosome"/>
</dbReference>
<keyword evidence="2" id="KW-1185">Reference proteome</keyword>
<accession>A0A518B2D9</accession>